<gene>
    <name evidence="7" type="ORF">LCGC14_0805500</name>
</gene>
<sequence length="278" mass="29434">MTSSNSDQEEFWTSNAGPTWVAQEHDLDQLLSPVLDLVLENADLLQGHKVLDIGCGTGQSTLRAGAVVGHTGHVLGADISSTMMARAAQRAADLPQVGFALADAEVYPFAPAQFDRTISRFGVMFFTDTTAAFRNIARAMKPGGKISFATWGQTQANPWFTLPASIAKAELGAPPKTDPDAPGPFALRDIDKTCATLATAGLTNVTGAARNIRLSLPGGADQIATLSMQVGPASGTMKHFDATQSARDRIESAMRKAFGEFDHHAVPAEINFFSATKS</sequence>
<evidence type="ECO:0000256" key="5">
    <source>
        <dbReference type="ARBA" id="ARBA00047622"/>
    </source>
</evidence>
<evidence type="ECO:0000256" key="3">
    <source>
        <dbReference type="ARBA" id="ARBA00022679"/>
    </source>
</evidence>
<dbReference type="GO" id="GO:0032259">
    <property type="term" value="P:methylation"/>
    <property type="evidence" value="ECO:0007669"/>
    <property type="project" value="UniProtKB-KW"/>
</dbReference>
<feature type="domain" description="Methyltransferase" evidence="6">
    <location>
        <begin position="50"/>
        <end position="144"/>
    </location>
</feature>
<dbReference type="Gene3D" id="3.40.50.150">
    <property type="entry name" value="Vaccinia Virus protein VP39"/>
    <property type="match status" value="1"/>
</dbReference>
<dbReference type="AlphaFoldDB" id="A0A0F9SVN9"/>
<proteinExistence type="predicted"/>
<dbReference type="CDD" id="cd02440">
    <property type="entry name" value="AdoMet_MTases"/>
    <property type="match status" value="1"/>
</dbReference>
<evidence type="ECO:0000259" key="6">
    <source>
        <dbReference type="Pfam" id="PF13649"/>
    </source>
</evidence>
<reference evidence="7" key="1">
    <citation type="journal article" date="2015" name="Nature">
        <title>Complex archaea that bridge the gap between prokaryotes and eukaryotes.</title>
        <authorList>
            <person name="Spang A."/>
            <person name="Saw J.H."/>
            <person name="Jorgensen S.L."/>
            <person name="Zaremba-Niedzwiedzka K."/>
            <person name="Martijn J."/>
            <person name="Lind A.E."/>
            <person name="van Eijk R."/>
            <person name="Schleper C."/>
            <person name="Guy L."/>
            <person name="Ettema T.J."/>
        </authorList>
    </citation>
    <scope>NUCLEOTIDE SEQUENCE</scope>
</reference>
<comment type="catalytic activity">
    <reaction evidence="5">
        <text>phosphoethanolamine + S-adenosyl-L-methionine = N-methylethanolamine phosphate + S-adenosyl-L-homocysteine + H(+)</text>
        <dbReference type="Rhea" id="RHEA:20365"/>
        <dbReference type="ChEBI" id="CHEBI:15378"/>
        <dbReference type="ChEBI" id="CHEBI:57781"/>
        <dbReference type="ChEBI" id="CHEBI:57856"/>
        <dbReference type="ChEBI" id="CHEBI:58190"/>
        <dbReference type="ChEBI" id="CHEBI:59789"/>
        <dbReference type="EC" id="2.1.1.103"/>
    </reaction>
    <physiologicalReaction direction="left-to-right" evidence="5">
        <dbReference type="Rhea" id="RHEA:20366"/>
    </physiologicalReaction>
</comment>
<keyword evidence="3" id="KW-0808">Transferase</keyword>
<accession>A0A0F9SVN9</accession>
<dbReference type="GO" id="GO:0000234">
    <property type="term" value="F:phosphoethanolamine N-methyltransferase activity"/>
    <property type="evidence" value="ECO:0007669"/>
    <property type="project" value="UniProtKB-EC"/>
</dbReference>
<protein>
    <recommendedName>
        <fullName evidence="6">Methyltransferase domain-containing protein</fullName>
    </recommendedName>
</protein>
<dbReference type="InterPro" id="IPR041698">
    <property type="entry name" value="Methyltransf_25"/>
</dbReference>
<dbReference type="EMBL" id="LAZR01002192">
    <property type="protein sequence ID" value="KKN33273.1"/>
    <property type="molecule type" value="Genomic_DNA"/>
</dbReference>
<dbReference type="InterPro" id="IPR029063">
    <property type="entry name" value="SAM-dependent_MTases_sf"/>
</dbReference>
<evidence type="ECO:0000313" key="7">
    <source>
        <dbReference type="EMBL" id="KKN33273.1"/>
    </source>
</evidence>
<comment type="caution">
    <text evidence="7">The sequence shown here is derived from an EMBL/GenBank/DDBJ whole genome shotgun (WGS) entry which is preliminary data.</text>
</comment>
<evidence type="ECO:0000256" key="2">
    <source>
        <dbReference type="ARBA" id="ARBA00022603"/>
    </source>
</evidence>
<comment type="pathway">
    <text evidence="1">Lipid metabolism.</text>
</comment>
<name>A0A0F9SVN9_9ZZZZ</name>
<organism evidence="7">
    <name type="scientific">marine sediment metagenome</name>
    <dbReference type="NCBI Taxonomy" id="412755"/>
    <lineage>
        <taxon>unclassified sequences</taxon>
        <taxon>metagenomes</taxon>
        <taxon>ecological metagenomes</taxon>
    </lineage>
</organism>
<dbReference type="SUPFAM" id="SSF53335">
    <property type="entry name" value="S-adenosyl-L-methionine-dependent methyltransferases"/>
    <property type="match status" value="1"/>
</dbReference>
<evidence type="ECO:0000256" key="4">
    <source>
        <dbReference type="ARBA" id="ARBA00025707"/>
    </source>
</evidence>
<evidence type="ECO:0000256" key="1">
    <source>
        <dbReference type="ARBA" id="ARBA00005189"/>
    </source>
</evidence>
<keyword evidence="2" id="KW-0489">Methyltransferase</keyword>
<comment type="pathway">
    <text evidence="4">Phospholipid metabolism.</text>
</comment>
<dbReference type="Pfam" id="PF13649">
    <property type="entry name" value="Methyltransf_25"/>
    <property type="match status" value="1"/>
</dbReference>
<dbReference type="PANTHER" id="PTHR44307">
    <property type="entry name" value="PHOSPHOETHANOLAMINE METHYLTRANSFERASE"/>
    <property type="match status" value="1"/>
</dbReference>
<dbReference type="PANTHER" id="PTHR44307:SF2">
    <property type="entry name" value="PHOSPHOETHANOLAMINE METHYLTRANSFERASE ISOFORM X1"/>
    <property type="match status" value="1"/>
</dbReference>